<keyword evidence="2" id="KW-1015">Disulfide bond</keyword>
<evidence type="ECO:0000256" key="1">
    <source>
        <dbReference type="ARBA" id="ARBA00007664"/>
    </source>
</evidence>
<evidence type="ECO:0000256" key="2">
    <source>
        <dbReference type="ARBA" id="ARBA00023157"/>
    </source>
</evidence>
<dbReference type="PANTHER" id="PTHR24276">
    <property type="entry name" value="POLYSERASE-RELATED"/>
    <property type="match status" value="1"/>
</dbReference>
<accession>A0A927MPI8</accession>
<gene>
    <name evidence="5" type="ORF">HEB94_001162</name>
</gene>
<dbReference type="InterPro" id="IPR001314">
    <property type="entry name" value="Peptidase_S1A"/>
</dbReference>
<keyword evidence="5" id="KW-0645">Protease</keyword>
<comment type="similarity">
    <text evidence="1">Belongs to the peptidase S1 family.</text>
</comment>
<organism evidence="5 6">
    <name type="scientific">Actinopolymorpha pittospori</name>
    <dbReference type="NCBI Taxonomy" id="648752"/>
    <lineage>
        <taxon>Bacteria</taxon>
        <taxon>Bacillati</taxon>
        <taxon>Actinomycetota</taxon>
        <taxon>Actinomycetes</taxon>
        <taxon>Propionibacteriales</taxon>
        <taxon>Actinopolymorphaceae</taxon>
        <taxon>Actinopolymorpha</taxon>
    </lineage>
</organism>
<keyword evidence="5" id="KW-0378">Hydrolase</keyword>
<evidence type="ECO:0000256" key="3">
    <source>
        <dbReference type="SAM" id="SignalP"/>
    </source>
</evidence>
<dbReference type="PANTHER" id="PTHR24276:SF98">
    <property type="entry name" value="FI18310P1-RELATED"/>
    <property type="match status" value="1"/>
</dbReference>
<dbReference type="Proteomes" id="UP000638648">
    <property type="component" value="Unassembled WGS sequence"/>
</dbReference>
<dbReference type="PRINTS" id="PR00722">
    <property type="entry name" value="CHYMOTRYPSIN"/>
</dbReference>
<dbReference type="EMBL" id="JADBEM010000001">
    <property type="protein sequence ID" value="MBE1604314.1"/>
    <property type="molecule type" value="Genomic_DNA"/>
</dbReference>
<dbReference type="SMART" id="SM00020">
    <property type="entry name" value="Tryp_SPc"/>
    <property type="match status" value="1"/>
</dbReference>
<dbReference type="InterPro" id="IPR050430">
    <property type="entry name" value="Peptidase_S1"/>
</dbReference>
<name>A0A927MPI8_9ACTN</name>
<dbReference type="AlphaFoldDB" id="A0A927MPI8"/>
<dbReference type="Gene3D" id="2.40.10.10">
    <property type="entry name" value="Trypsin-like serine proteases"/>
    <property type="match status" value="1"/>
</dbReference>
<dbReference type="GO" id="GO:0004252">
    <property type="term" value="F:serine-type endopeptidase activity"/>
    <property type="evidence" value="ECO:0007669"/>
    <property type="project" value="InterPro"/>
</dbReference>
<keyword evidence="3" id="KW-0732">Signal</keyword>
<dbReference type="InterPro" id="IPR043504">
    <property type="entry name" value="Peptidase_S1_PA_chymotrypsin"/>
</dbReference>
<evidence type="ECO:0000313" key="5">
    <source>
        <dbReference type="EMBL" id="MBE1604314.1"/>
    </source>
</evidence>
<dbReference type="Gene3D" id="2.60.40.2700">
    <property type="match status" value="1"/>
</dbReference>
<proteinExistence type="inferred from homology"/>
<feature type="chain" id="PRO_5037572453" evidence="3">
    <location>
        <begin position="40"/>
        <end position="392"/>
    </location>
</feature>
<protein>
    <submittedName>
        <fullName evidence="5">Secreted trypsin-like serine protease</fullName>
    </submittedName>
</protein>
<comment type="caution">
    <text evidence="5">The sequence shown here is derived from an EMBL/GenBank/DDBJ whole genome shotgun (WGS) entry which is preliminary data.</text>
</comment>
<dbReference type="RefSeq" id="WP_192748883.1">
    <property type="nucleotide sequence ID" value="NZ_BAABJL010000045.1"/>
</dbReference>
<dbReference type="SUPFAM" id="SSF50494">
    <property type="entry name" value="Trypsin-like serine proteases"/>
    <property type="match status" value="1"/>
</dbReference>
<dbReference type="InterPro" id="IPR009003">
    <property type="entry name" value="Peptidase_S1_PA"/>
</dbReference>
<feature type="signal peptide" evidence="3">
    <location>
        <begin position="1"/>
        <end position="39"/>
    </location>
</feature>
<evidence type="ECO:0000259" key="4">
    <source>
        <dbReference type="PROSITE" id="PS50240"/>
    </source>
</evidence>
<evidence type="ECO:0000313" key="6">
    <source>
        <dbReference type="Proteomes" id="UP000638648"/>
    </source>
</evidence>
<reference evidence="5" key="1">
    <citation type="submission" date="2020-10" db="EMBL/GenBank/DDBJ databases">
        <title>Sequencing the genomes of 1000 actinobacteria strains.</title>
        <authorList>
            <person name="Klenk H.-P."/>
        </authorList>
    </citation>
    <scope>NUCLEOTIDE SEQUENCE</scope>
    <source>
        <strain evidence="5">DSM 45354</strain>
    </source>
</reference>
<sequence>MQKRIKSPRQRRFARVLAQVAALGGAFSLLVGTAGPAAAMSGGQPVDDPDAAPWVATLAVRGDAPLLQLAGCGGALVAPDRVLTAVHCVDHVDPSQLDVHINARVLSEEAGEVRPVRGISVLPGYEILPSPVDPTDPNLSSARNDLAVILLDRPIHDIAPLRIAEHRPSPGSAVSMFAHGSTGQAGQGEFRNDILHRGDLTALGAEACERQTPATVDRRSVTCAQDVAGAVTGCYQDSGSPVVSYSGGRPALVGLFSFGGETAGKACGEPSPAYSADVTNLRRWAFARHPVLQPYPARAARVSGTPVVGATLHCVPPRWSRSRGGLPQTAAYQWVTVTYLGPFVFPAPVEGADTADLRVGADLADQQVACQVTAANGGGTSTATSDPVSVSP</sequence>
<dbReference type="InterPro" id="IPR001254">
    <property type="entry name" value="Trypsin_dom"/>
</dbReference>
<keyword evidence="6" id="KW-1185">Reference proteome</keyword>
<feature type="domain" description="Peptidase S1" evidence="4">
    <location>
        <begin position="40"/>
        <end position="284"/>
    </location>
</feature>
<dbReference type="GO" id="GO:0006508">
    <property type="term" value="P:proteolysis"/>
    <property type="evidence" value="ECO:0007669"/>
    <property type="project" value="UniProtKB-KW"/>
</dbReference>
<dbReference type="Pfam" id="PF00089">
    <property type="entry name" value="Trypsin"/>
    <property type="match status" value="1"/>
</dbReference>
<dbReference type="PROSITE" id="PS50240">
    <property type="entry name" value="TRYPSIN_DOM"/>
    <property type="match status" value="1"/>
</dbReference>